<name>A0ABN8YVK4_RANTA</name>
<accession>A0ABN8YVK4</accession>
<dbReference type="EMBL" id="OX459959">
    <property type="protein sequence ID" value="CAI9164676.1"/>
    <property type="molecule type" value="Genomic_DNA"/>
</dbReference>
<protein>
    <submittedName>
        <fullName evidence="2">Uncharacterized protein</fullName>
    </submittedName>
</protein>
<evidence type="ECO:0000313" key="3">
    <source>
        <dbReference type="Proteomes" id="UP001176941"/>
    </source>
</evidence>
<proteinExistence type="predicted"/>
<dbReference type="Proteomes" id="UP001176941">
    <property type="component" value="Chromosome 23"/>
</dbReference>
<gene>
    <name evidence="2" type="ORF">MRATA1EN1_LOCUS13638</name>
</gene>
<keyword evidence="3" id="KW-1185">Reference proteome</keyword>
<sequence length="99" mass="10542">MPPHPVLAHGPAAPAQVQRSGACRVGGRLPQGLAAKSLTEGPCLARRAHKARQSRERRLGSRETPVMWAPSRGCGHSGNEGESRSLQLPRGHPSTPSRE</sequence>
<organism evidence="2 3">
    <name type="scientific">Rangifer tarandus platyrhynchus</name>
    <name type="common">Svalbard reindeer</name>
    <dbReference type="NCBI Taxonomy" id="3082113"/>
    <lineage>
        <taxon>Eukaryota</taxon>
        <taxon>Metazoa</taxon>
        <taxon>Chordata</taxon>
        <taxon>Craniata</taxon>
        <taxon>Vertebrata</taxon>
        <taxon>Euteleostomi</taxon>
        <taxon>Mammalia</taxon>
        <taxon>Eutheria</taxon>
        <taxon>Laurasiatheria</taxon>
        <taxon>Artiodactyla</taxon>
        <taxon>Ruminantia</taxon>
        <taxon>Pecora</taxon>
        <taxon>Cervidae</taxon>
        <taxon>Odocoileinae</taxon>
        <taxon>Rangifer</taxon>
    </lineage>
</organism>
<reference evidence="2" key="1">
    <citation type="submission" date="2023-04" db="EMBL/GenBank/DDBJ databases">
        <authorList>
            <consortium name="ELIXIR-Norway"/>
        </authorList>
    </citation>
    <scope>NUCLEOTIDE SEQUENCE [LARGE SCALE GENOMIC DNA]</scope>
</reference>
<evidence type="ECO:0000256" key="1">
    <source>
        <dbReference type="SAM" id="MobiDB-lite"/>
    </source>
</evidence>
<evidence type="ECO:0000313" key="2">
    <source>
        <dbReference type="EMBL" id="CAI9164676.1"/>
    </source>
</evidence>
<feature type="region of interest" description="Disordered" evidence="1">
    <location>
        <begin position="44"/>
        <end position="99"/>
    </location>
</feature>